<dbReference type="PANTHER" id="PTHR42792:SF2">
    <property type="entry name" value="FLAGELLIN"/>
    <property type="match status" value="1"/>
</dbReference>
<comment type="subcellular location">
    <subcellularLocation>
        <location evidence="4">Secreted</location>
    </subcellularLocation>
    <subcellularLocation>
        <location evidence="4">Bacterial flagellum</location>
    </subcellularLocation>
</comment>
<evidence type="ECO:0000259" key="6">
    <source>
        <dbReference type="Pfam" id="PF00700"/>
    </source>
</evidence>
<keyword evidence="8" id="KW-1185">Reference proteome</keyword>
<dbReference type="GO" id="GO:0009288">
    <property type="term" value="C:bacterial-type flagellum"/>
    <property type="evidence" value="ECO:0007669"/>
    <property type="project" value="UniProtKB-SubCell"/>
</dbReference>
<keyword evidence="7" id="KW-0966">Cell projection</keyword>
<dbReference type="Gene3D" id="1.20.1330.10">
    <property type="entry name" value="f41 fragment of flagellin, N-terminal domain"/>
    <property type="match status" value="2"/>
</dbReference>
<name>A0A081G0L0_9GAMM</name>
<dbReference type="InterPro" id="IPR046358">
    <property type="entry name" value="Flagellin_C"/>
</dbReference>
<evidence type="ECO:0000259" key="5">
    <source>
        <dbReference type="Pfam" id="PF00669"/>
    </source>
</evidence>
<feature type="domain" description="Flagellin C-terminal" evidence="6">
    <location>
        <begin position="542"/>
        <end position="627"/>
    </location>
</feature>
<dbReference type="Pfam" id="PF00669">
    <property type="entry name" value="Flagellin_N"/>
    <property type="match status" value="1"/>
</dbReference>
<dbReference type="STRING" id="1232683.ADIMK_1561"/>
<dbReference type="OrthoDB" id="9796789at2"/>
<evidence type="ECO:0000256" key="2">
    <source>
        <dbReference type="ARBA" id="ARBA00022525"/>
    </source>
</evidence>
<evidence type="ECO:0000313" key="8">
    <source>
        <dbReference type="Proteomes" id="UP000028252"/>
    </source>
</evidence>
<dbReference type="InterPro" id="IPR001029">
    <property type="entry name" value="Flagellin_N"/>
</dbReference>
<evidence type="ECO:0000256" key="3">
    <source>
        <dbReference type="ARBA" id="ARBA00023143"/>
    </source>
</evidence>
<evidence type="ECO:0000256" key="4">
    <source>
        <dbReference type="RuleBase" id="RU362073"/>
    </source>
</evidence>
<dbReference type="PATRIC" id="fig|1232683.4.peg.1541"/>
<dbReference type="AlphaFoldDB" id="A0A081G0L0"/>
<dbReference type="InterPro" id="IPR001492">
    <property type="entry name" value="Flagellin"/>
</dbReference>
<keyword evidence="3 4" id="KW-0975">Bacterial flagellum</keyword>
<dbReference type="eggNOG" id="COG1344">
    <property type="taxonomic scope" value="Bacteria"/>
</dbReference>
<sequence length="628" mass="63878">MAVINTNIASLNAQNNLAKSESKLTQAYERLSSGLRINSAADDAAGLAISNRLTSQVNGLTVASRNANDGISLAQTAEGAMDQSTQILQRMRELALQSANGSNSSSDREALQAEVTALQDELSRIANTTSFGGRNLLDGSFGSSSFQVGAKAGETIDVTMGNISADAIGYTYKSFNSSATATVAAGTEAAAGSTTINVDGTDYTIAVNADMSASDLADKINNIDGLSGVTVSLGADTVASTTQTVTSDLQPETESFFIRLTTPLAGDDEVVMTLDNGSTTATFTMNAVNTASRDAFLADFNVAGYTAVADAVAEAYYGTSAVRIFADDATAFDASGIAQDTGGSWEGGWISVIGGSSSAPYNSLGDSFTADSWNVPASNEIELSGYTAPTGSDTMTLTIDGTELTIDSSITDANALETFINSSGIAGISASISGGTITISSTDTSAAFDVSVAAADLDSDGFSGALTITNPTSASSATVDSTTELNQNIAGDFTIDFSSAKLDENVSSLSVDGTAMSVASGTTFKSVAGIDIGTQTGASDALAIIDSAISFIDSQRASLGAVQNRFDSTISNLTNIVENVTSARSRIQDADFASETANLSSATVLQQAATSILAQANSAPQSVLSLLQ</sequence>
<protein>
    <recommendedName>
        <fullName evidence="4">Flagellin</fullName>
    </recommendedName>
</protein>
<feature type="domain" description="Flagellin N-terminal" evidence="5">
    <location>
        <begin position="4"/>
        <end position="140"/>
    </location>
</feature>
<evidence type="ECO:0000313" key="7">
    <source>
        <dbReference type="EMBL" id="KEA64315.1"/>
    </source>
</evidence>
<dbReference type="GO" id="GO:0005198">
    <property type="term" value="F:structural molecule activity"/>
    <property type="evidence" value="ECO:0007669"/>
    <property type="project" value="UniProtKB-UniRule"/>
</dbReference>
<proteinExistence type="inferred from homology"/>
<comment type="similarity">
    <text evidence="1 4">Belongs to the bacterial flagellin family.</text>
</comment>
<dbReference type="Proteomes" id="UP000028252">
    <property type="component" value="Unassembled WGS sequence"/>
</dbReference>
<gene>
    <name evidence="7" type="ORF">ADIMK_1561</name>
</gene>
<reference evidence="7 8" key="1">
    <citation type="submission" date="2014-04" db="EMBL/GenBank/DDBJ databases">
        <title>Marinobacterium kochiensis sp. nov., isolated from sediment sample collected from Kochi backwaters in Kerala, India.</title>
        <authorList>
            <person name="Singh A."/>
            <person name="Pinnaka A.K."/>
        </authorList>
    </citation>
    <scope>NUCLEOTIDE SEQUENCE [LARGE SCALE GENOMIC DNA]</scope>
    <source>
        <strain evidence="7 8">AK27</strain>
    </source>
</reference>
<dbReference type="RefSeq" id="WP_036185897.1">
    <property type="nucleotide sequence ID" value="NZ_JMQN01000018.1"/>
</dbReference>
<organism evidence="7 8">
    <name type="scientific">Marinobacterium lacunae</name>
    <dbReference type="NCBI Taxonomy" id="1232683"/>
    <lineage>
        <taxon>Bacteria</taxon>
        <taxon>Pseudomonadati</taxon>
        <taxon>Pseudomonadota</taxon>
        <taxon>Gammaproteobacteria</taxon>
        <taxon>Oceanospirillales</taxon>
        <taxon>Oceanospirillaceae</taxon>
        <taxon>Marinobacterium</taxon>
    </lineage>
</organism>
<dbReference type="PRINTS" id="PR00207">
    <property type="entry name" value="FLAGELLIN"/>
</dbReference>
<dbReference type="Pfam" id="PF00700">
    <property type="entry name" value="Flagellin_C"/>
    <property type="match status" value="1"/>
</dbReference>
<evidence type="ECO:0000256" key="1">
    <source>
        <dbReference type="ARBA" id="ARBA00005709"/>
    </source>
</evidence>
<dbReference type="EMBL" id="JMQN01000018">
    <property type="protein sequence ID" value="KEA64315.1"/>
    <property type="molecule type" value="Genomic_DNA"/>
</dbReference>
<keyword evidence="7" id="KW-0969">Cilium</keyword>
<accession>A0A081G0L0</accession>
<comment type="function">
    <text evidence="4">Flagellin is the subunit protein which polymerizes to form the filaments of bacterial flagella.</text>
</comment>
<comment type="caution">
    <text evidence="7">The sequence shown here is derived from an EMBL/GenBank/DDBJ whole genome shotgun (WGS) entry which is preliminary data.</text>
</comment>
<keyword evidence="2 4" id="KW-0964">Secreted</keyword>
<dbReference type="GO" id="GO:0005576">
    <property type="term" value="C:extracellular region"/>
    <property type="evidence" value="ECO:0007669"/>
    <property type="project" value="UniProtKB-SubCell"/>
</dbReference>
<dbReference type="SUPFAM" id="SSF64518">
    <property type="entry name" value="Phase 1 flagellin"/>
    <property type="match status" value="2"/>
</dbReference>
<keyword evidence="7" id="KW-0282">Flagellum</keyword>
<dbReference type="Gene3D" id="3.30.70.2120">
    <property type="match status" value="1"/>
</dbReference>
<dbReference type="PANTHER" id="PTHR42792">
    <property type="entry name" value="FLAGELLIN"/>
    <property type="match status" value="1"/>
</dbReference>